<accession>A0ABR7XN65</accession>
<comment type="caution">
    <text evidence="1">The sequence shown here is derived from an EMBL/GenBank/DDBJ whole genome shotgun (WGS) entry which is preliminary data.</text>
</comment>
<protein>
    <submittedName>
        <fullName evidence="1">Uncharacterized protein</fullName>
    </submittedName>
</protein>
<sequence length="263" mass="30277">MNSLLFFSSLFILLSCKGDTEETEPFPGTDDDYKIVIETSREQSGIGESDAYPLGQPLKLPEGIRLVQRRYHKFDPDISKLYAHTNFFYVDVNLVNDRMPGTPPVIVEFPAGLVVVSMDHDKQNGISIEKFLVPVPPTERIGSGRDTTTIYIGMACLNEKRSMPWYDNEAEEQRYPISRNNFQDFLVTNDKNLLQFIDIVKEHPKLRVTRHWDPVEAHEPDYVTPEWMRIHSRIQGLIWQITDGHGIRQGEIAALKQELIAYK</sequence>
<keyword evidence="2" id="KW-1185">Reference proteome</keyword>
<gene>
    <name evidence="1" type="ORF">H8B21_03220</name>
</gene>
<name>A0ABR7XN65_9SPHI</name>
<dbReference type="RefSeq" id="WP_190312328.1">
    <property type="nucleotide sequence ID" value="NZ_JACNYL010000001.1"/>
</dbReference>
<reference evidence="1 2" key="1">
    <citation type="submission" date="2020-08" db="EMBL/GenBank/DDBJ databases">
        <title>Sphingobacterium sp. DN00404 isolated from aquaculture water.</title>
        <authorList>
            <person name="Zhang M."/>
        </authorList>
    </citation>
    <scope>NUCLEOTIDE SEQUENCE [LARGE SCALE GENOMIC DNA]</scope>
    <source>
        <strain evidence="1 2">KCTC 42746</strain>
    </source>
</reference>
<organism evidence="1 2">
    <name type="scientific">Sphingobacterium chuzhouense</name>
    <dbReference type="NCBI Taxonomy" id="1742264"/>
    <lineage>
        <taxon>Bacteria</taxon>
        <taxon>Pseudomonadati</taxon>
        <taxon>Bacteroidota</taxon>
        <taxon>Sphingobacteriia</taxon>
        <taxon>Sphingobacteriales</taxon>
        <taxon>Sphingobacteriaceae</taxon>
        <taxon>Sphingobacterium</taxon>
    </lineage>
</organism>
<dbReference type="Proteomes" id="UP000651112">
    <property type="component" value="Unassembled WGS sequence"/>
</dbReference>
<proteinExistence type="predicted"/>
<dbReference type="EMBL" id="JACNYL010000001">
    <property type="protein sequence ID" value="MBD1420573.1"/>
    <property type="molecule type" value="Genomic_DNA"/>
</dbReference>
<evidence type="ECO:0000313" key="1">
    <source>
        <dbReference type="EMBL" id="MBD1420573.1"/>
    </source>
</evidence>
<evidence type="ECO:0000313" key="2">
    <source>
        <dbReference type="Proteomes" id="UP000651112"/>
    </source>
</evidence>